<dbReference type="PANTHER" id="PTHR38657:SF1">
    <property type="entry name" value="SLR1343 PROTEIN"/>
    <property type="match status" value="1"/>
</dbReference>
<reference evidence="1 2" key="1">
    <citation type="submission" date="2018-03" db="EMBL/GenBank/DDBJ databases">
        <title>Genomic Encyclopedia of Archaeal and Bacterial Type Strains, Phase II (KMG-II): from individual species to whole genera.</title>
        <authorList>
            <person name="Goeker M."/>
        </authorList>
    </citation>
    <scope>NUCLEOTIDE SEQUENCE [LARGE SCALE GENOMIC DNA]</scope>
    <source>
        <strain evidence="1 2">DSM 29328</strain>
    </source>
</reference>
<dbReference type="PANTHER" id="PTHR38657">
    <property type="entry name" value="SLR1343 PROTEIN"/>
    <property type="match status" value="1"/>
</dbReference>
<dbReference type="InterPro" id="IPR007357">
    <property type="entry name" value="PhrB-like"/>
</dbReference>
<dbReference type="EMBL" id="PVTD01000008">
    <property type="protein sequence ID" value="PRY21878.1"/>
    <property type="molecule type" value="Genomic_DNA"/>
</dbReference>
<sequence>MKLVLVLGDQLTPEIAALQRADKSRDLVVMAEVGAEAEYVPHHPKKIAIVLAAMRKFAERLRGDGWQVAYTRLDDPQNAGSIPGEILRRASETGATRVLATIPGEWRLIEALESVPLGIEMVEDDRFIASHADFENWADGRKQLRMEYFYREMRRRTGLLMEEGAPAGGKWNYDHDNRKPAKDDLFLPQPLRFEPDAVVEEVLDLVESRFGANFGDLRPFGMATDHAEAEAVLEHFIETALPSFGDCQDAMLSGRPFLYHSLISAYLNIGLLHPLDVCQKAEAAWESGHAPLNAVEGFIRQIIGWREFVRGIYFREGADYVQVNRLGHGRNLPALYWGARTDMKCLSEAVAQTREEAYAHHIQRLMVTGNFGLIAGVDPSQLHEWYLAVYADAFEWVEAPNTLGMSQFADGGLFATKPYISSGNYIDRMSDYCGACHYSVKTKQGEGACPFNLLYWHFLDRHRDRFSANPRMGQMYRTWDRMEPQRRDTILREAEAFLSRLDAGEAV</sequence>
<dbReference type="InterPro" id="IPR014729">
    <property type="entry name" value="Rossmann-like_a/b/a_fold"/>
</dbReference>
<evidence type="ECO:0000313" key="1">
    <source>
        <dbReference type="EMBL" id="PRY21878.1"/>
    </source>
</evidence>
<keyword evidence="2" id="KW-1185">Reference proteome</keyword>
<accession>A0A2T0RL32</accession>
<dbReference type="Gene3D" id="1.25.40.80">
    <property type="match status" value="1"/>
</dbReference>
<keyword evidence="1" id="KW-0456">Lyase</keyword>
<dbReference type="Gene3D" id="1.10.579.10">
    <property type="entry name" value="DNA Cyclobutane Dipyrimidine Photolyase, subunit A, domain 3"/>
    <property type="match status" value="1"/>
</dbReference>
<dbReference type="SUPFAM" id="SSF48173">
    <property type="entry name" value="Cryptochrome/photolyase FAD-binding domain"/>
    <property type="match status" value="1"/>
</dbReference>
<name>A0A2T0RL32_9RHOB</name>
<dbReference type="InterPro" id="IPR052551">
    <property type="entry name" value="UV-DNA_repair_photolyase"/>
</dbReference>
<organism evidence="1 2">
    <name type="scientific">Aliiruegeria haliotis</name>
    <dbReference type="NCBI Taxonomy" id="1280846"/>
    <lineage>
        <taxon>Bacteria</taxon>
        <taxon>Pseudomonadati</taxon>
        <taxon>Pseudomonadota</taxon>
        <taxon>Alphaproteobacteria</taxon>
        <taxon>Rhodobacterales</taxon>
        <taxon>Roseobacteraceae</taxon>
        <taxon>Aliiruegeria</taxon>
    </lineage>
</organism>
<evidence type="ECO:0000313" key="2">
    <source>
        <dbReference type="Proteomes" id="UP000239480"/>
    </source>
</evidence>
<dbReference type="InterPro" id="IPR036134">
    <property type="entry name" value="Crypto/Photolyase_FAD-like_sf"/>
</dbReference>
<dbReference type="Proteomes" id="UP000239480">
    <property type="component" value="Unassembled WGS sequence"/>
</dbReference>
<gene>
    <name evidence="1" type="ORF">CLV78_108150</name>
</gene>
<dbReference type="Gene3D" id="1.10.10.1710">
    <property type="entry name" value="Deoxyribodipyrimidine photolyase-related"/>
    <property type="match status" value="1"/>
</dbReference>
<comment type="caution">
    <text evidence="1">The sequence shown here is derived from an EMBL/GenBank/DDBJ whole genome shotgun (WGS) entry which is preliminary data.</text>
</comment>
<protein>
    <submittedName>
        <fullName evidence="1">Deoxyribodipyrimidine photolyase-related protein</fullName>
    </submittedName>
</protein>
<dbReference type="AlphaFoldDB" id="A0A2T0RL32"/>
<dbReference type="Gene3D" id="3.40.50.620">
    <property type="entry name" value="HUPs"/>
    <property type="match status" value="1"/>
</dbReference>
<dbReference type="Pfam" id="PF04244">
    <property type="entry name" value="DPRP"/>
    <property type="match status" value="1"/>
</dbReference>
<dbReference type="GO" id="GO:0016829">
    <property type="term" value="F:lyase activity"/>
    <property type="evidence" value="ECO:0007669"/>
    <property type="project" value="UniProtKB-KW"/>
</dbReference>
<proteinExistence type="predicted"/>